<feature type="transmembrane region" description="Helical" evidence="1">
    <location>
        <begin position="29"/>
        <end position="46"/>
    </location>
</feature>
<dbReference type="InterPro" id="IPR014617">
    <property type="entry name" value="YphA_Bacsu"/>
</dbReference>
<name>A0ABW6KII5_9BACI</name>
<gene>
    <name evidence="2" type="ORF">ACFYKX_18850</name>
</gene>
<organism evidence="2 3">
    <name type="scientific">Cytobacillus spartinae</name>
    <dbReference type="NCBI Taxonomy" id="3299023"/>
    <lineage>
        <taxon>Bacteria</taxon>
        <taxon>Bacillati</taxon>
        <taxon>Bacillota</taxon>
        <taxon>Bacilli</taxon>
        <taxon>Bacillales</taxon>
        <taxon>Bacillaceae</taxon>
        <taxon>Cytobacillus</taxon>
    </lineage>
</organism>
<protein>
    <submittedName>
        <fullName evidence="2">Uncharacterized protein</fullName>
    </submittedName>
</protein>
<reference evidence="2 3" key="1">
    <citation type="submission" date="2024-08" db="EMBL/GenBank/DDBJ databases">
        <title>Two novel Cytobacillus novel species.</title>
        <authorList>
            <person name="Liu G."/>
        </authorList>
    </citation>
    <scope>NUCLEOTIDE SEQUENCE [LARGE SCALE GENOMIC DNA]</scope>
    <source>
        <strain evidence="2 3">FJAT-54145</strain>
    </source>
</reference>
<dbReference type="PIRSF" id="PIRSF036710">
    <property type="entry name" value="YphA_Bacsu"/>
    <property type="match status" value="1"/>
</dbReference>
<feature type="transmembrane region" description="Helical" evidence="1">
    <location>
        <begin position="155"/>
        <end position="177"/>
    </location>
</feature>
<feature type="transmembrane region" description="Helical" evidence="1">
    <location>
        <begin position="128"/>
        <end position="149"/>
    </location>
</feature>
<proteinExistence type="predicted"/>
<keyword evidence="3" id="KW-1185">Reference proteome</keyword>
<sequence length="202" mass="24039">MEGIFFYWLFWLFWILTTFFVGRQKSYRLKVSIWLLLALILSLQSFTFMSFQMSWTSLFMLLTSYMVIARLKRRQLAYFIIVSFIVMLSYTSFMLFELFDPVWLIIDRKWLLALLIAYLSVMIQKTPILRTLTAITGSIHGDLLFAFIINKFSFPYYIGSFAFLDVIALVVALILAWSGLEKMAIYFEYHINHLEREKQKQS</sequence>
<evidence type="ECO:0000313" key="3">
    <source>
        <dbReference type="Proteomes" id="UP001601059"/>
    </source>
</evidence>
<keyword evidence="1" id="KW-1133">Transmembrane helix</keyword>
<dbReference type="Pfam" id="PF24124">
    <property type="entry name" value="YphA"/>
    <property type="match status" value="1"/>
</dbReference>
<dbReference type="RefSeq" id="WP_389362620.1">
    <property type="nucleotide sequence ID" value="NZ_JBIACK010000010.1"/>
</dbReference>
<keyword evidence="1" id="KW-0472">Membrane</keyword>
<evidence type="ECO:0000256" key="1">
    <source>
        <dbReference type="SAM" id="Phobius"/>
    </source>
</evidence>
<feature type="transmembrane region" description="Helical" evidence="1">
    <location>
        <begin position="6"/>
        <end position="22"/>
    </location>
</feature>
<evidence type="ECO:0000313" key="2">
    <source>
        <dbReference type="EMBL" id="MFE8702663.1"/>
    </source>
</evidence>
<dbReference type="EMBL" id="JBIACK010000010">
    <property type="protein sequence ID" value="MFE8702663.1"/>
    <property type="molecule type" value="Genomic_DNA"/>
</dbReference>
<accession>A0ABW6KII5</accession>
<dbReference type="Proteomes" id="UP001601059">
    <property type="component" value="Unassembled WGS sequence"/>
</dbReference>
<feature type="transmembrane region" description="Helical" evidence="1">
    <location>
        <begin position="52"/>
        <end position="69"/>
    </location>
</feature>
<comment type="caution">
    <text evidence="2">The sequence shown here is derived from an EMBL/GenBank/DDBJ whole genome shotgun (WGS) entry which is preliminary data.</text>
</comment>
<feature type="transmembrane region" description="Helical" evidence="1">
    <location>
        <begin position="76"/>
        <end position="96"/>
    </location>
</feature>
<keyword evidence="1" id="KW-0812">Transmembrane</keyword>
<feature type="transmembrane region" description="Helical" evidence="1">
    <location>
        <begin position="102"/>
        <end position="121"/>
    </location>
</feature>